<feature type="domain" description="DUF397" evidence="1">
    <location>
        <begin position="6"/>
        <end position="60"/>
    </location>
</feature>
<sequence length="66" mass="6838">MDLSGARWRKSSWSGGDGGECVEVATNVAGAVLVRDSKNVRGPVVVCADDGWAAFLQGVKAGRFAV</sequence>
<dbReference type="RefSeq" id="WP_380829682.1">
    <property type="nucleotide sequence ID" value="NZ_JBHTCG010000021.1"/>
</dbReference>
<reference evidence="3" key="1">
    <citation type="journal article" date="2019" name="Int. J. Syst. Evol. Microbiol.">
        <title>The Global Catalogue of Microorganisms (GCM) 10K type strain sequencing project: providing services to taxonomists for standard genome sequencing and annotation.</title>
        <authorList>
            <consortium name="The Broad Institute Genomics Platform"/>
            <consortium name="The Broad Institute Genome Sequencing Center for Infectious Disease"/>
            <person name="Wu L."/>
            <person name="Ma J."/>
        </authorList>
    </citation>
    <scope>NUCLEOTIDE SEQUENCE [LARGE SCALE GENOMIC DNA]</scope>
    <source>
        <strain evidence="3">CECT 7649</strain>
    </source>
</reference>
<evidence type="ECO:0000313" key="3">
    <source>
        <dbReference type="Proteomes" id="UP001596496"/>
    </source>
</evidence>
<comment type="caution">
    <text evidence="2">The sequence shown here is derived from an EMBL/GenBank/DDBJ whole genome shotgun (WGS) entry which is preliminary data.</text>
</comment>
<name>A0ABW2P873_9ACTN</name>
<keyword evidence="3" id="KW-1185">Reference proteome</keyword>
<evidence type="ECO:0000313" key="2">
    <source>
        <dbReference type="EMBL" id="MFC7385817.1"/>
    </source>
</evidence>
<dbReference type="InterPro" id="IPR007278">
    <property type="entry name" value="DUF397"/>
</dbReference>
<dbReference type="EMBL" id="JBHTCG010000021">
    <property type="protein sequence ID" value="MFC7385817.1"/>
    <property type="molecule type" value="Genomic_DNA"/>
</dbReference>
<gene>
    <name evidence="2" type="ORF">ACFQSB_26670</name>
</gene>
<accession>A0ABW2P873</accession>
<protein>
    <submittedName>
        <fullName evidence="2">DUF397 domain-containing protein</fullName>
    </submittedName>
</protein>
<proteinExistence type="predicted"/>
<organism evidence="2 3">
    <name type="scientific">Sphaerisporangium rhizosphaerae</name>
    <dbReference type="NCBI Taxonomy" id="2269375"/>
    <lineage>
        <taxon>Bacteria</taxon>
        <taxon>Bacillati</taxon>
        <taxon>Actinomycetota</taxon>
        <taxon>Actinomycetes</taxon>
        <taxon>Streptosporangiales</taxon>
        <taxon>Streptosporangiaceae</taxon>
        <taxon>Sphaerisporangium</taxon>
    </lineage>
</organism>
<evidence type="ECO:0000259" key="1">
    <source>
        <dbReference type="Pfam" id="PF04149"/>
    </source>
</evidence>
<dbReference type="Proteomes" id="UP001596496">
    <property type="component" value="Unassembled WGS sequence"/>
</dbReference>
<dbReference type="Pfam" id="PF04149">
    <property type="entry name" value="DUF397"/>
    <property type="match status" value="1"/>
</dbReference>